<protein>
    <recommendedName>
        <fullName evidence="4">Transmembrane protein</fullName>
    </recommendedName>
</protein>
<name>A0A8S1RHS5_9CILI</name>
<evidence type="ECO:0000313" key="2">
    <source>
        <dbReference type="EMBL" id="CAD8126714.1"/>
    </source>
</evidence>
<organism evidence="2 3">
    <name type="scientific">Paramecium sonneborni</name>
    <dbReference type="NCBI Taxonomy" id="65129"/>
    <lineage>
        <taxon>Eukaryota</taxon>
        <taxon>Sar</taxon>
        <taxon>Alveolata</taxon>
        <taxon>Ciliophora</taxon>
        <taxon>Intramacronucleata</taxon>
        <taxon>Oligohymenophorea</taxon>
        <taxon>Peniculida</taxon>
        <taxon>Parameciidae</taxon>
        <taxon>Paramecium</taxon>
    </lineage>
</organism>
<sequence length="55" mass="7086">MIIFEQKLKCIMAQQFLYYQVVFNIYILMQWLMYKIEYKYIREKVFEMRFKKSIL</sequence>
<dbReference type="AlphaFoldDB" id="A0A8S1RHS5"/>
<reference evidence="2" key="1">
    <citation type="submission" date="2021-01" db="EMBL/GenBank/DDBJ databases">
        <authorList>
            <consortium name="Genoscope - CEA"/>
            <person name="William W."/>
        </authorList>
    </citation>
    <scope>NUCLEOTIDE SEQUENCE</scope>
</reference>
<comment type="caution">
    <text evidence="2">The sequence shown here is derived from an EMBL/GenBank/DDBJ whole genome shotgun (WGS) entry which is preliminary data.</text>
</comment>
<keyword evidence="1" id="KW-0812">Transmembrane</keyword>
<gene>
    <name evidence="2" type="ORF">PSON_ATCC_30995.1.T1700011</name>
</gene>
<keyword evidence="1" id="KW-0472">Membrane</keyword>
<evidence type="ECO:0000256" key="1">
    <source>
        <dbReference type="SAM" id="Phobius"/>
    </source>
</evidence>
<keyword evidence="1" id="KW-1133">Transmembrane helix</keyword>
<feature type="transmembrane region" description="Helical" evidence="1">
    <location>
        <begin position="16"/>
        <end position="34"/>
    </location>
</feature>
<evidence type="ECO:0000313" key="3">
    <source>
        <dbReference type="Proteomes" id="UP000692954"/>
    </source>
</evidence>
<proteinExistence type="predicted"/>
<accession>A0A8S1RHS5</accession>
<keyword evidence="3" id="KW-1185">Reference proteome</keyword>
<evidence type="ECO:0008006" key="4">
    <source>
        <dbReference type="Google" id="ProtNLM"/>
    </source>
</evidence>
<dbReference type="EMBL" id="CAJJDN010000170">
    <property type="protein sequence ID" value="CAD8126714.1"/>
    <property type="molecule type" value="Genomic_DNA"/>
</dbReference>
<dbReference type="Proteomes" id="UP000692954">
    <property type="component" value="Unassembled WGS sequence"/>
</dbReference>